<sequence length="192" mass="21256">MRRTMENRKQMFDDEIDADDRGFVRSMQQMSPSATKINANELFFKAGFAAGAQSTRQPVSHWQRTVAAVLIGMISVPAAYWSGKTAALAPDERDIIVANGPRDVASKEFNLPQPDPFVTARAVQSERKRTPIQPHDRLTAFHGNVDWRMNPDRILSEIAPLQPSLTEPGPSGPSQPRLYAGDLTAISELTAR</sequence>
<protein>
    <submittedName>
        <fullName evidence="2">Uncharacterized protein</fullName>
    </submittedName>
</protein>
<organism evidence="2 3">
    <name type="scientific">Novipirellula artificiosorum</name>
    <dbReference type="NCBI Taxonomy" id="2528016"/>
    <lineage>
        <taxon>Bacteria</taxon>
        <taxon>Pseudomonadati</taxon>
        <taxon>Planctomycetota</taxon>
        <taxon>Planctomycetia</taxon>
        <taxon>Pirellulales</taxon>
        <taxon>Pirellulaceae</taxon>
        <taxon>Novipirellula</taxon>
    </lineage>
</organism>
<evidence type="ECO:0000313" key="3">
    <source>
        <dbReference type="Proteomes" id="UP000319143"/>
    </source>
</evidence>
<comment type="caution">
    <text evidence="2">The sequence shown here is derived from an EMBL/GenBank/DDBJ whole genome shotgun (WGS) entry which is preliminary data.</text>
</comment>
<dbReference type="EMBL" id="SJPV01000011">
    <property type="protein sequence ID" value="TWU32916.1"/>
    <property type="molecule type" value="Genomic_DNA"/>
</dbReference>
<keyword evidence="3" id="KW-1185">Reference proteome</keyword>
<gene>
    <name evidence="2" type="ORF">Poly41_52940</name>
</gene>
<reference evidence="2 3" key="1">
    <citation type="submission" date="2019-02" db="EMBL/GenBank/DDBJ databases">
        <title>Deep-cultivation of Planctomycetes and their phenomic and genomic characterization uncovers novel biology.</title>
        <authorList>
            <person name="Wiegand S."/>
            <person name="Jogler M."/>
            <person name="Boedeker C."/>
            <person name="Pinto D."/>
            <person name="Vollmers J."/>
            <person name="Rivas-Marin E."/>
            <person name="Kohn T."/>
            <person name="Peeters S.H."/>
            <person name="Heuer A."/>
            <person name="Rast P."/>
            <person name="Oberbeckmann S."/>
            <person name="Bunk B."/>
            <person name="Jeske O."/>
            <person name="Meyerdierks A."/>
            <person name="Storesund J.E."/>
            <person name="Kallscheuer N."/>
            <person name="Luecker S."/>
            <person name="Lage O.M."/>
            <person name="Pohl T."/>
            <person name="Merkel B.J."/>
            <person name="Hornburger P."/>
            <person name="Mueller R.-W."/>
            <person name="Bruemmer F."/>
            <person name="Labrenz M."/>
            <person name="Spormann A.M."/>
            <person name="Op Den Camp H."/>
            <person name="Overmann J."/>
            <person name="Amann R."/>
            <person name="Jetten M.S.M."/>
            <person name="Mascher T."/>
            <person name="Medema M.H."/>
            <person name="Devos D.P."/>
            <person name="Kaster A.-K."/>
            <person name="Ovreas L."/>
            <person name="Rohde M."/>
            <person name="Galperin M.Y."/>
            <person name="Jogler C."/>
        </authorList>
    </citation>
    <scope>NUCLEOTIDE SEQUENCE [LARGE SCALE GENOMIC DNA]</scope>
    <source>
        <strain evidence="2 3">Poly41</strain>
    </source>
</reference>
<feature type="region of interest" description="Disordered" evidence="1">
    <location>
        <begin position="162"/>
        <end position="183"/>
    </location>
</feature>
<accession>A0A5C6DCG5</accession>
<proteinExistence type="predicted"/>
<name>A0A5C6DCG5_9BACT</name>
<evidence type="ECO:0000313" key="2">
    <source>
        <dbReference type="EMBL" id="TWU32916.1"/>
    </source>
</evidence>
<evidence type="ECO:0000256" key="1">
    <source>
        <dbReference type="SAM" id="MobiDB-lite"/>
    </source>
</evidence>
<dbReference type="AlphaFoldDB" id="A0A5C6DCG5"/>
<dbReference type="Proteomes" id="UP000319143">
    <property type="component" value="Unassembled WGS sequence"/>
</dbReference>